<evidence type="ECO:0000256" key="4">
    <source>
        <dbReference type="ARBA" id="ARBA00023136"/>
    </source>
</evidence>
<keyword evidence="7" id="KW-1185">Reference proteome</keyword>
<keyword evidence="2 5" id="KW-0812">Transmembrane</keyword>
<dbReference type="Proteomes" id="UP000803844">
    <property type="component" value="Unassembled WGS sequence"/>
</dbReference>
<dbReference type="SUPFAM" id="SSF144083">
    <property type="entry name" value="Magnesium transport protein CorA, transmembrane region"/>
    <property type="match status" value="1"/>
</dbReference>
<dbReference type="Pfam" id="PF01544">
    <property type="entry name" value="CorA"/>
    <property type="match status" value="1"/>
</dbReference>
<dbReference type="InterPro" id="IPR045863">
    <property type="entry name" value="CorA_TM1_TM2"/>
</dbReference>
<proteinExistence type="predicted"/>
<evidence type="ECO:0000313" key="7">
    <source>
        <dbReference type="Proteomes" id="UP000803844"/>
    </source>
</evidence>
<dbReference type="PANTHER" id="PTHR47685:SF1">
    <property type="entry name" value="MAGNESIUM TRANSPORT PROTEIN CORA"/>
    <property type="match status" value="1"/>
</dbReference>
<comment type="subcellular location">
    <subcellularLocation>
        <location evidence="1">Membrane</location>
        <topology evidence="1">Multi-pass membrane protein</topology>
    </subcellularLocation>
</comment>
<comment type="caution">
    <text evidence="6">The sequence shown here is derived from an EMBL/GenBank/DDBJ whole genome shotgun (WGS) entry which is preliminary data.</text>
</comment>
<keyword evidence="3 5" id="KW-1133">Transmembrane helix</keyword>
<dbReference type="InterPro" id="IPR002523">
    <property type="entry name" value="MgTranspt_CorA/ZnTranspt_ZntB"/>
</dbReference>
<dbReference type="InterPro" id="IPR050829">
    <property type="entry name" value="CorA_MIT"/>
</dbReference>
<dbReference type="GO" id="GO:0016020">
    <property type="term" value="C:membrane"/>
    <property type="evidence" value="ECO:0007669"/>
    <property type="project" value="UniProtKB-SubCell"/>
</dbReference>
<reference evidence="6" key="1">
    <citation type="journal article" date="2020" name="Phytopathology">
        <title>Genome sequence of the chestnut blight fungus Cryphonectria parasitica EP155: A fundamental resource for an archetypical invasive plant pathogen.</title>
        <authorList>
            <person name="Crouch J.A."/>
            <person name="Dawe A."/>
            <person name="Aerts A."/>
            <person name="Barry K."/>
            <person name="Churchill A.C.L."/>
            <person name="Grimwood J."/>
            <person name="Hillman B."/>
            <person name="Milgroom M.G."/>
            <person name="Pangilinan J."/>
            <person name="Smith M."/>
            <person name="Salamov A."/>
            <person name="Schmutz J."/>
            <person name="Yadav J."/>
            <person name="Grigoriev I.V."/>
            <person name="Nuss D."/>
        </authorList>
    </citation>
    <scope>NUCLEOTIDE SEQUENCE</scope>
    <source>
        <strain evidence="6">EP155</strain>
    </source>
</reference>
<evidence type="ECO:0000256" key="2">
    <source>
        <dbReference type="ARBA" id="ARBA00022692"/>
    </source>
</evidence>
<dbReference type="GeneID" id="63841098"/>
<dbReference type="PANTHER" id="PTHR47685">
    <property type="entry name" value="MAGNESIUM TRANSPORT PROTEIN CORA"/>
    <property type="match status" value="1"/>
</dbReference>
<dbReference type="EMBL" id="MU032354">
    <property type="protein sequence ID" value="KAF3759987.1"/>
    <property type="molecule type" value="Genomic_DNA"/>
</dbReference>
<dbReference type="OrthoDB" id="341259at2759"/>
<keyword evidence="4 5" id="KW-0472">Membrane</keyword>
<gene>
    <name evidence="6" type="ORF">M406DRAFT_358672</name>
</gene>
<evidence type="ECO:0000256" key="1">
    <source>
        <dbReference type="ARBA" id="ARBA00004141"/>
    </source>
</evidence>
<dbReference type="AlphaFoldDB" id="A0A9P4XSE7"/>
<dbReference type="GO" id="GO:0046873">
    <property type="term" value="F:metal ion transmembrane transporter activity"/>
    <property type="evidence" value="ECO:0007669"/>
    <property type="project" value="InterPro"/>
</dbReference>
<name>A0A9P4XSE7_CRYP1</name>
<organism evidence="6 7">
    <name type="scientific">Cryphonectria parasitica (strain ATCC 38755 / EP155)</name>
    <dbReference type="NCBI Taxonomy" id="660469"/>
    <lineage>
        <taxon>Eukaryota</taxon>
        <taxon>Fungi</taxon>
        <taxon>Dikarya</taxon>
        <taxon>Ascomycota</taxon>
        <taxon>Pezizomycotina</taxon>
        <taxon>Sordariomycetes</taxon>
        <taxon>Sordariomycetidae</taxon>
        <taxon>Diaporthales</taxon>
        <taxon>Cryphonectriaceae</taxon>
        <taxon>Cryphonectria-Endothia species complex</taxon>
        <taxon>Cryphonectria</taxon>
    </lineage>
</organism>
<evidence type="ECO:0000256" key="5">
    <source>
        <dbReference type="SAM" id="Phobius"/>
    </source>
</evidence>
<evidence type="ECO:0000256" key="3">
    <source>
        <dbReference type="ARBA" id="ARBA00022989"/>
    </source>
</evidence>
<feature type="transmembrane region" description="Helical" evidence="5">
    <location>
        <begin position="319"/>
        <end position="340"/>
    </location>
</feature>
<feature type="transmembrane region" description="Helical" evidence="5">
    <location>
        <begin position="360"/>
        <end position="380"/>
    </location>
</feature>
<dbReference type="Gene3D" id="1.20.58.340">
    <property type="entry name" value="Magnesium transport protein CorA, transmembrane region"/>
    <property type="match status" value="1"/>
</dbReference>
<evidence type="ECO:0008006" key="8">
    <source>
        <dbReference type="Google" id="ProtNLM"/>
    </source>
</evidence>
<accession>A0A9P4XSE7</accession>
<sequence>MDTQADELLVEYGLKEEKGKEKAVYGPPLHIRRTLDQAYFMTLKDTSKRDRDQVVYRATKTPWFKAGGVTRVMMVDQLWLWILDDYTIITAFPRRWGRNKPDSSGIHKSLRERLATVDTEILSVWHLALLIIDQCSRVFFDRTIPLDLRPEVMDIFAEAIGNVNDRTTRTFEAFWEAMKKMTQERDTWKNCLNIHPAGMLFREAQDIAEELRIMIIIYSQQIDVMKDFHKHLGKFSQNGFHGDASESAGLISPEEMEHVNETIEKMNNRQFEIEEMERAARRTSDDLKEILALKQQQASIIEAKLALTRSDESIRQGQAVMAFTIMTVIFLPLGFFTSFFGMNNSLTGADWMTLGQQCLYMFPLSILFTAIGLAIVFRRLHNPGKPWNSRPYSLSYKGPSQVLPPSPVRDEGRSLLDLQREMGRYRIGVQGLFRRRNASSPEGKQTV</sequence>
<protein>
    <recommendedName>
        <fullName evidence="8">Mg2+ transporter protein, CorA-like/Zinc transport protein ZntB</fullName>
    </recommendedName>
</protein>
<evidence type="ECO:0000313" key="6">
    <source>
        <dbReference type="EMBL" id="KAF3759987.1"/>
    </source>
</evidence>
<dbReference type="RefSeq" id="XP_040770966.1">
    <property type="nucleotide sequence ID" value="XM_040923969.1"/>
</dbReference>